<dbReference type="PANTHER" id="PTHR42788:SF7">
    <property type="entry name" value="NITRATE ABC TRANSPORTER ATP-BINDING PROTEIN"/>
    <property type="match status" value="1"/>
</dbReference>
<dbReference type="PATRIC" id="fig|520764.3.peg.707"/>
<evidence type="ECO:0000313" key="8">
    <source>
        <dbReference type="EMBL" id="KXG78062.1"/>
    </source>
</evidence>
<evidence type="ECO:0000256" key="1">
    <source>
        <dbReference type="ARBA" id="ARBA00004202"/>
    </source>
</evidence>
<evidence type="ECO:0000259" key="7">
    <source>
        <dbReference type="PROSITE" id="PS50893"/>
    </source>
</evidence>
<keyword evidence="5 8" id="KW-0067">ATP-binding</keyword>
<evidence type="ECO:0000256" key="5">
    <source>
        <dbReference type="ARBA" id="ARBA00022840"/>
    </source>
</evidence>
<dbReference type="GO" id="GO:0016887">
    <property type="term" value="F:ATP hydrolysis activity"/>
    <property type="evidence" value="ECO:0007669"/>
    <property type="project" value="InterPro"/>
</dbReference>
<evidence type="ECO:0000256" key="3">
    <source>
        <dbReference type="ARBA" id="ARBA00022475"/>
    </source>
</evidence>
<gene>
    <name evidence="8" type="primary">tauB</name>
    <name evidence="8" type="ORF">AN618_06810</name>
</gene>
<dbReference type="InterPro" id="IPR017871">
    <property type="entry name" value="ABC_transporter-like_CS"/>
</dbReference>
<evidence type="ECO:0000313" key="9">
    <source>
        <dbReference type="Proteomes" id="UP000070427"/>
    </source>
</evidence>
<dbReference type="Proteomes" id="UP000070427">
    <property type="component" value="Unassembled WGS sequence"/>
</dbReference>
<keyword evidence="2" id="KW-0813">Transport</keyword>
<dbReference type="InParanoid" id="A0A140LBY7"/>
<evidence type="ECO:0000256" key="4">
    <source>
        <dbReference type="ARBA" id="ARBA00022741"/>
    </source>
</evidence>
<dbReference type="Pfam" id="PF00005">
    <property type="entry name" value="ABC_tran"/>
    <property type="match status" value="1"/>
</dbReference>
<comment type="caution">
    <text evidence="8">The sequence shown here is derived from an EMBL/GenBank/DDBJ whole genome shotgun (WGS) entry which is preliminary data.</text>
</comment>
<evidence type="ECO:0000256" key="2">
    <source>
        <dbReference type="ARBA" id="ARBA00022448"/>
    </source>
</evidence>
<dbReference type="GO" id="GO:0005886">
    <property type="term" value="C:plasma membrane"/>
    <property type="evidence" value="ECO:0007669"/>
    <property type="project" value="UniProtKB-SubCell"/>
</dbReference>
<keyword evidence="8" id="KW-0378">Hydrolase</keyword>
<dbReference type="InterPro" id="IPR003439">
    <property type="entry name" value="ABC_transporter-like_ATP-bd"/>
</dbReference>
<name>A0A140LBY7_9FIRM</name>
<feature type="domain" description="ABC transporter" evidence="7">
    <location>
        <begin position="13"/>
        <end position="243"/>
    </location>
</feature>
<proteinExistence type="predicted"/>
<evidence type="ECO:0000256" key="6">
    <source>
        <dbReference type="ARBA" id="ARBA00023136"/>
    </source>
</evidence>
<sequence length="259" mass="29233">MSKAKRALYMIRVRNLEVFYNSSRRKFRALAGVNMDVEKGGIIAVIGPSGCGKTTLLYVLAGIINEFEGEVLIDNAPVDPRKHRIGLVLQDYGLLPWKRVFENALLGLKVKKKVINKKDKEYAEYVLTRVGLSGLLKRYPGELSGGQRQRVAIARVFIMKPDILLMDEPFSALDAITREEMQDLFLDVWKSDSVSTVFVTHSTEEAMYVGKKIAVMTGPPGRIVTIMDNPFFGIREVKDSDLYFSMKLKLKELIKGIQK</sequence>
<dbReference type="InterPro" id="IPR003593">
    <property type="entry name" value="AAA+_ATPase"/>
</dbReference>
<protein>
    <submittedName>
        <fullName evidence="8">Taurine import ATP-binding protein TauB</fullName>
        <ecNumber evidence="8">3.6.3.36</ecNumber>
    </submittedName>
</protein>
<keyword evidence="4" id="KW-0547">Nucleotide-binding</keyword>
<dbReference type="EC" id="3.6.3.36" evidence="8"/>
<reference evidence="8 9" key="1">
    <citation type="submission" date="2015-12" db="EMBL/GenBank/DDBJ databases">
        <title>Draft genome sequnece of Fervidicola ferrireducens strain Y170.</title>
        <authorList>
            <person name="Patel B.K."/>
        </authorList>
    </citation>
    <scope>NUCLEOTIDE SEQUENCE [LARGE SCALE GENOMIC DNA]</scope>
    <source>
        <strain evidence="8 9">Y170</strain>
    </source>
</reference>
<keyword evidence="9" id="KW-1185">Reference proteome</keyword>
<dbReference type="SUPFAM" id="SSF52540">
    <property type="entry name" value="P-loop containing nucleoside triphosphate hydrolases"/>
    <property type="match status" value="1"/>
</dbReference>
<dbReference type="CDD" id="cd03293">
    <property type="entry name" value="ABC_NrtD_SsuB_transporters"/>
    <property type="match status" value="1"/>
</dbReference>
<dbReference type="InterPro" id="IPR027417">
    <property type="entry name" value="P-loop_NTPase"/>
</dbReference>
<dbReference type="PROSITE" id="PS50893">
    <property type="entry name" value="ABC_TRANSPORTER_2"/>
    <property type="match status" value="1"/>
</dbReference>
<organism evidence="8 9">
    <name type="scientific">Fervidicola ferrireducens</name>
    <dbReference type="NCBI Taxonomy" id="520764"/>
    <lineage>
        <taxon>Bacteria</taxon>
        <taxon>Bacillati</taxon>
        <taxon>Bacillota</taxon>
        <taxon>Clostridia</taxon>
        <taxon>Thermosediminibacterales</taxon>
        <taxon>Thermosediminibacteraceae</taxon>
        <taxon>Fervidicola</taxon>
    </lineage>
</organism>
<dbReference type="SMART" id="SM00382">
    <property type="entry name" value="AAA"/>
    <property type="match status" value="1"/>
</dbReference>
<accession>A0A140LBY7</accession>
<dbReference type="EMBL" id="LOED01000005">
    <property type="protein sequence ID" value="KXG78062.1"/>
    <property type="molecule type" value="Genomic_DNA"/>
</dbReference>
<dbReference type="STRING" id="520764.AN618_06810"/>
<dbReference type="GO" id="GO:0005524">
    <property type="term" value="F:ATP binding"/>
    <property type="evidence" value="ECO:0007669"/>
    <property type="project" value="UniProtKB-KW"/>
</dbReference>
<keyword evidence="3" id="KW-1003">Cell membrane</keyword>
<keyword evidence="6" id="KW-0472">Membrane</keyword>
<comment type="subcellular location">
    <subcellularLocation>
        <location evidence="1">Cell membrane</location>
        <topology evidence="1">Peripheral membrane protein</topology>
    </subcellularLocation>
</comment>
<dbReference type="AlphaFoldDB" id="A0A140LBY7"/>
<dbReference type="Gene3D" id="3.40.50.300">
    <property type="entry name" value="P-loop containing nucleotide triphosphate hydrolases"/>
    <property type="match status" value="1"/>
</dbReference>
<dbReference type="InterPro" id="IPR050166">
    <property type="entry name" value="ABC_transporter_ATP-bind"/>
</dbReference>
<dbReference type="PROSITE" id="PS00211">
    <property type="entry name" value="ABC_TRANSPORTER_1"/>
    <property type="match status" value="1"/>
</dbReference>
<dbReference type="PANTHER" id="PTHR42788">
    <property type="entry name" value="TAURINE IMPORT ATP-BINDING PROTEIN-RELATED"/>
    <property type="match status" value="1"/>
</dbReference>